<evidence type="ECO:0000259" key="11">
    <source>
        <dbReference type="PROSITE" id="PS51195"/>
    </source>
</evidence>
<evidence type="ECO:0000259" key="10">
    <source>
        <dbReference type="PROSITE" id="PS51194"/>
    </source>
</evidence>
<evidence type="ECO:0000256" key="5">
    <source>
        <dbReference type="ARBA" id="ARBA00038437"/>
    </source>
</evidence>
<keyword evidence="4 7" id="KW-0067">ATP-binding</keyword>
<evidence type="ECO:0000256" key="8">
    <source>
        <dbReference type="SAM" id="MobiDB-lite"/>
    </source>
</evidence>
<dbReference type="EC" id="3.6.4.13" evidence="12"/>
<dbReference type="GO" id="GO:0005524">
    <property type="term" value="F:ATP binding"/>
    <property type="evidence" value="ECO:0007669"/>
    <property type="project" value="UniProtKB-KW"/>
</dbReference>
<dbReference type="GO" id="GO:0005829">
    <property type="term" value="C:cytosol"/>
    <property type="evidence" value="ECO:0007669"/>
    <property type="project" value="TreeGrafter"/>
</dbReference>
<evidence type="ECO:0000256" key="6">
    <source>
        <dbReference type="PROSITE-ProRule" id="PRU00552"/>
    </source>
</evidence>
<evidence type="ECO:0000256" key="1">
    <source>
        <dbReference type="ARBA" id="ARBA00022741"/>
    </source>
</evidence>
<name>A0A5B9MJ04_9BACT</name>
<dbReference type="InterPro" id="IPR027417">
    <property type="entry name" value="P-loop_NTPase"/>
</dbReference>
<dbReference type="Pfam" id="PF00270">
    <property type="entry name" value="DEAD"/>
    <property type="match status" value="1"/>
</dbReference>
<dbReference type="PANTHER" id="PTHR47959:SF1">
    <property type="entry name" value="ATP-DEPENDENT RNA HELICASE DBPA"/>
    <property type="match status" value="1"/>
</dbReference>
<protein>
    <submittedName>
        <fullName evidence="12">DEAD-box ATP-dependent RNA helicase CshA</fullName>
        <ecNumber evidence="12">3.6.4.13</ecNumber>
    </submittedName>
</protein>
<dbReference type="CDD" id="cd00268">
    <property type="entry name" value="DEADc"/>
    <property type="match status" value="1"/>
</dbReference>
<feature type="region of interest" description="Disordered" evidence="8">
    <location>
        <begin position="395"/>
        <end position="428"/>
    </location>
</feature>
<evidence type="ECO:0000256" key="2">
    <source>
        <dbReference type="ARBA" id="ARBA00022801"/>
    </source>
</evidence>
<dbReference type="SMART" id="SM00490">
    <property type="entry name" value="HELICc"/>
    <property type="match status" value="1"/>
</dbReference>
<dbReference type="InterPro" id="IPR011545">
    <property type="entry name" value="DEAD/DEAH_box_helicase_dom"/>
</dbReference>
<dbReference type="InterPro" id="IPR014001">
    <property type="entry name" value="Helicase_ATP-bd"/>
</dbReference>
<dbReference type="AlphaFoldDB" id="A0A5B9MJ04"/>
<dbReference type="GO" id="GO:0003724">
    <property type="term" value="F:RNA helicase activity"/>
    <property type="evidence" value="ECO:0007669"/>
    <property type="project" value="UniProtKB-EC"/>
</dbReference>
<feature type="short sequence motif" description="Q motif" evidence="6">
    <location>
        <begin position="25"/>
        <end position="53"/>
    </location>
</feature>
<keyword evidence="1 7" id="KW-0547">Nucleotide-binding</keyword>
<dbReference type="PANTHER" id="PTHR47959">
    <property type="entry name" value="ATP-DEPENDENT RNA HELICASE RHLE-RELATED"/>
    <property type="match status" value="1"/>
</dbReference>
<feature type="compositionally biased region" description="Basic and acidic residues" evidence="8">
    <location>
        <begin position="398"/>
        <end position="414"/>
    </location>
</feature>
<reference evidence="12 13" key="1">
    <citation type="submission" date="2019-02" db="EMBL/GenBank/DDBJ databases">
        <title>Planctomycetal bacteria perform biofilm scaping via a novel small molecule.</title>
        <authorList>
            <person name="Jeske O."/>
            <person name="Boedeker C."/>
            <person name="Wiegand S."/>
            <person name="Breitling P."/>
            <person name="Kallscheuer N."/>
            <person name="Jogler M."/>
            <person name="Rohde M."/>
            <person name="Petersen J."/>
            <person name="Medema M.H."/>
            <person name="Surup F."/>
            <person name="Jogler C."/>
        </authorList>
    </citation>
    <scope>NUCLEOTIDE SEQUENCE [LARGE SCALE GENOMIC DNA]</scope>
    <source>
        <strain evidence="12 13">Mal15</strain>
    </source>
</reference>
<dbReference type="PROSITE" id="PS00039">
    <property type="entry name" value="DEAD_ATP_HELICASE"/>
    <property type="match status" value="1"/>
</dbReference>
<evidence type="ECO:0000313" key="12">
    <source>
        <dbReference type="EMBL" id="QEF99950.1"/>
    </source>
</evidence>
<evidence type="ECO:0000256" key="3">
    <source>
        <dbReference type="ARBA" id="ARBA00022806"/>
    </source>
</evidence>
<dbReference type="InterPro" id="IPR014014">
    <property type="entry name" value="RNA_helicase_DEAD_Q_motif"/>
</dbReference>
<comment type="similarity">
    <text evidence="5 7">Belongs to the DEAD box helicase family.</text>
</comment>
<dbReference type="GO" id="GO:0016787">
    <property type="term" value="F:hydrolase activity"/>
    <property type="evidence" value="ECO:0007669"/>
    <property type="project" value="UniProtKB-KW"/>
</dbReference>
<dbReference type="CDD" id="cd18787">
    <property type="entry name" value="SF2_C_DEAD"/>
    <property type="match status" value="1"/>
</dbReference>
<dbReference type="KEGG" id="smam:Mal15_40170"/>
<keyword evidence="3 7" id="KW-0347">Helicase</keyword>
<sequence>MENARCRYASGMNAQQMETLDPAKASFDDLDLSPVMRRALAKAGFEKPSPIQAELIPLALQGLDVIGQARTGTGKTAAFSIPILEQLDSLEDCRDPQAIVVVPTRELADQVGREAQRLAAGVHTEIAVLAGGKNIRTQLRQLENGAQIVVGTPGRLHDHLQRRSLRTKDVWCVVLDEADRMLDIGFRPQIERILRKCPRDRQTLLLSATLPPTVQRLAESYMQDPVVIDCCKNEMSVETIEQHYFTIPQDRKQELLVALLEREKPEQAIIFCRTKRGTDRLYRALSKDHPSCAAMHGDMQQRERDRVLQRLRDRNLEILVATDVVGRGIDISTISHIINYDVPEDSDDYVHRVGRTGRMGRDGVAFTFIVPGQGDFLTSIEQRINKLLIRDSIPGFEAPEKPAEPEKKEADPMRKRLNPMHRKVKRRR</sequence>
<dbReference type="Gene3D" id="3.40.50.300">
    <property type="entry name" value="P-loop containing nucleotide triphosphate hydrolases"/>
    <property type="match status" value="2"/>
</dbReference>
<dbReference type="InterPro" id="IPR050079">
    <property type="entry name" value="DEAD_box_RNA_helicase"/>
</dbReference>
<dbReference type="GO" id="GO:0003676">
    <property type="term" value="F:nucleic acid binding"/>
    <property type="evidence" value="ECO:0007669"/>
    <property type="project" value="InterPro"/>
</dbReference>
<dbReference type="InterPro" id="IPR001650">
    <property type="entry name" value="Helicase_C-like"/>
</dbReference>
<dbReference type="SMART" id="SM00487">
    <property type="entry name" value="DEXDc"/>
    <property type="match status" value="1"/>
</dbReference>
<feature type="domain" description="Helicase ATP-binding" evidence="9">
    <location>
        <begin position="56"/>
        <end position="228"/>
    </location>
</feature>
<evidence type="ECO:0000256" key="7">
    <source>
        <dbReference type="RuleBase" id="RU000492"/>
    </source>
</evidence>
<dbReference type="EMBL" id="CP036264">
    <property type="protein sequence ID" value="QEF99950.1"/>
    <property type="molecule type" value="Genomic_DNA"/>
</dbReference>
<feature type="domain" description="DEAD-box RNA helicase Q" evidence="11">
    <location>
        <begin position="25"/>
        <end position="53"/>
    </location>
</feature>
<dbReference type="Proteomes" id="UP000321353">
    <property type="component" value="Chromosome"/>
</dbReference>
<dbReference type="SUPFAM" id="SSF52540">
    <property type="entry name" value="P-loop containing nucleoside triphosphate hydrolases"/>
    <property type="match status" value="1"/>
</dbReference>
<evidence type="ECO:0000256" key="4">
    <source>
        <dbReference type="ARBA" id="ARBA00022840"/>
    </source>
</evidence>
<dbReference type="InterPro" id="IPR044742">
    <property type="entry name" value="DEAD/DEAH_RhlB"/>
</dbReference>
<dbReference type="PROSITE" id="PS51192">
    <property type="entry name" value="HELICASE_ATP_BIND_1"/>
    <property type="match status" value="1"/>
</dbReference>
<gene>
    <name evidence="12" type="primary">cshA</name>
    <name evidence="12" type="ORF">Mal15_40170</name>
</gene>
<dbReference type="PROSITE" id="PS51195">
    <property type="entry name" value="Q_MOTIF"/>
    <property type="match status" value="1"/>
</dbReference>
<feature type="domain" description="Helicase C-terminal" evidence="10">
    <location>
        <begin position="239"/>
        <end position="404"/>
    </location>
</feature>
<accession>A0A5B9MJ04</accession>
<dbReference type="PROSITE" id="PS51194">
    <property type="entry name" value="HELICASE_CTER"/>
    <property type="match status" value="1"/>
</dbReference>
<dbReference type="InterPro" id="IPR000629">
    <property type="entry name" value="RNA-helicase_DEAD-box_CS"/>
</dbReference>
<feature type="compositionally biased region" description="Basic residues" evidence="8">
    <location>
        <begin position="415"/>
        <end position="428"/>
    </location>
</feature>
<dbReference type="Pfam" id="PF00271">
    <property type="entry name" value="Helicase_C"/>
    <property type="match status" value="1"/>
</dbReference>
<keyword evidence="2 7" id="KW-0378">Hydrolase</keyword>
<evidence type="ECO:0000313" key="13">
    <source>
        <dbReference type="Proteomes" id="UP000321353"/>
    </source>
</evidence>
<proteinExistence type="inferred from homology"/>
<keyword evidence="13" id="KW-1185">Reference proteome</keyword>
<organism evidence="12 13">
    <name type="scientific">Stieleria maiorica</name>
    <dbReference type="NCBI Taxonomy" id="2795974"/>
    <lineage>
        <taxon>Bacteria</taxon>
        <taxon>Pseudomonadati</taxon>
        <taxon>Planctomycetota</taxon>
        <taxon>Planctomycetia</taxon>
        <taxon>Pirellulales</taxon>
        <taxon>Pirellulaceae</taxon>
        <taxon>Stieleria</taxon>
    </lineage>
</organism>
<evidence type="ECO:0000259" key="9">
    <source>
        <dbReference type="PROSITE" id="PS51192"/>
    </source>
</evidence>